<evidence type="ECO:0000256" key="2">
    <source>
        <dbReference type="ARBA" id="ARBA00022490"/>
    </source>
</evidence>
<dbReference type="GO" id="GO:0008104">
    <property type="term" value="P:intracellular protein localization"/>
    <property type="evidence" value="ECO:0007669"/>
    <property type="project" value="TreeGrafter"/>
</dbReference>
<evidence type="ECO:0000256" key="4">
    <source>
        <dbReference type="ARBA" id="ARBA00022737"/>
    </source>
</evidence>
<dbReference type="InterPro" id="IPR031782">
    <property type="entry name" value="LIP1_N"/>
</dbReference>
<evidence type="ECO:0000256" key="3">
    <source>
        <dbReference type="ARBA" id="ARBA00022614"/>
    </source>
</evidence>
<dbReference type="InterPro" id="IPR001611">
    <property type="entry name" value="Leu-rich_rpt"/>
</dbReference>
<gene>
    <name evidence="6" type="primary">LOC115179857</name>
</gene>
<dbReference type="PROSITE" id="PS51450">
    <property type="entry name" value="LRR"/>
    <property type="match status" value="2"/>
</dbReference>
<dbReference type="GO" id="GO:0005737">
    <property type="term" value="C:cytoplasm"/>
    <property type="evidence" value="ECO:0007669"/>
    <property type="project" value="UniProtKB-SubCell"/>
</dbReference>
<proteinExistence type="predicted"/>
<keyword evidence="7" id="KW-1185">Reference proteome</keyword>
<dbReference type="AlphaFoldDB" id="A0A674B5T4"/>
<dbReference type="PANTHER" id="PTHR15454:SF69">
    <property type="entry name" value="SERINE_THREONINE-PROTEIN KINASE 11-INTERACTING PROTEIN"/>
    <property type="match status" value="1"/>
</dbReference>
<protein>
    <submittedName>
        <fullName evidence="6">Serine/threonine kinase 11 interacting protein</fullName>
    </submittedName>
</protein>
<dbReference type="FunFam" id="3.80.10.10:FF:000658">
    <property type="entry name" value="Serine/threonine-protein kinase 11-interacting protein"/>
    <property type="match status" value="1"/>
</dbReference>
<sequence>MAGCHSGQSTLVNSLATLLRNHGASVLDGSSTLTLQADSLQHLGRLFEQYLLSRTHQHGFLALPSHPADTASLLQLQFLFDVLQKTVSLKLINPPGSRLQSVVKIFPFKSLKSLELKRIPPHCLEDLRGVYSQLEVFTCSRSLSSLEELLSLCGGDLSSALPWLELHTLNFSYNAIVCLDESLPLSELEHLNLGYNNLQRAPTLGLSSRAKLLTLILRNNELETINGVEQLSSLQHLDLAYNLLLDHSQLAPLSMLHSLNMLNLKGNPLFFQKTHRTCTVRHLSPKAAYLRVSEREGEKNRKAEFGPSLFFS</sequence>
<dbReference type="Gene3D" id="3.80.10.10">
    <property type="entry name" value="Ribonuclease Inhibitor"/>
    <property type="match status" value="1"/>
</dbReference>
<comment type="subcellular location">
    <subcellularLocation>
        <location evidence="1">Cytoplasm</location>
    </subcellularLocation>
</comment>
<evidence type="ECO:0000313" key="6">
    <source>
        <dbReference type="Ensembl" id="ENSSTUP00000066834.1"/>
    </source>
</evidence>
<evidence type="ECO:0000313" key="7">
    <source>
        <dbReference type="Proteomes" id="UP000472277"/>
    </source>
</evidence>
<dbReference type="PANTHER" id="PTHR15454">
    <property type="entry name" value="NISCHARIN RELATED"/>
    <property type="match status" value="1"/>
</dbReference>
<keyword evidence="3" id="KW-0433">Leucine-rich repeat</keyword>
<organism evidence="6 7">
    <name type="scientific">Salmo trutta</name>
    <name type="common">Brown trout</name>
    <dbReference type="NCBI Taxonomy" id="8032"/>
    <lineage>
        <taxon>Eukaryota</taxon>
        <taxon>Metazoa</taxon>
        <taxon>Chordata</taxon>
        <taxon>Craniata</taxon>
        <taxon>Vertebrata</taxon>
        <taxon>Euteleostomi</taxon>
        <taxon>Actinopterygii</taxon>
        <taxon>Neopterygii</taxon>
        <taxon>Teleostei</taxon>
        <taxon>Protacanthopterygii</taxon>
        <taxon>Salmoniformes</taxon>
        <taxon>Salmonidae</taxon>
        <taxon>Salmoninae</taxon>
        <taxon>Salmo</taxon>
    </lineage>
</organism>
<evidence type="ECO:0000259" key="5">
    <source>
        <dbReference type="Pfam" id="PF15904"/>
    </source>
</evidence>
<dbReference type="Ensembl" id="ENSSTUT00000070865.1">
    <property type="protein sequence ID" value="ENSSTUP00000066834.1"/>
    <property type="gene ID" value="ENSSTUG00000029146.1"/>
</dbReference>
<keyword evidence="4" id="KW-0677">Repeat</keyword>
<dbReference type="GeneTree" id="ENSGT00940000158471"/>
<dbReference type="Pfam" id="PF15904">
    <property type="entry name" value="LIP1"/>
    <property type="match status" value="1"/>
</dbReference>
<reference evidence="6" key="2">
    <citation type="submission" date="2025-09" db="UniProtKB">
        <authorList>
            <consortium name="Ensembl"/>
        </authorList>
    </citation>
    <scope>IDENTIFICATION</scope>
</reference>
<dbReference type="Proteomes" id="UP000472277">
    <property type="component" value="Chromosome 39"/>
</dbReference>
<name>A0A674B5T4_SALTR</name>
<accession>A0A674B5T4</accession>
<dbReference type="SUPFAM" id="SSF52075">
    <property type="entry name" value="Outer arm dynein light chain 1"/>
    <property type="match status" value="1"/>
</dbReference>
<keyword evidence="2" id="KW-0963">Cytoplasm</keyword>
<reference evidence="6" key="1">
    <citation type="submission" date="2025-08" db="UniProtKB">
        <authorList>
            <consortium name="Ensembl"/>
        </authorList>
    </citation>
    <scope>IDENTIFICATION</scope>
</reference>
<evidence type="ECO:0000256" key="1">
    <source>
        <dbReference type="ARBA" id="ARBA00004496"/>
    </source>
</evidence>
<feature type="domain" description="LKB1 serine/threonine kinase interacting protein 1 N-terminal" evidence="5">
    <location>
        <begin position="7"/>
        <end position="95"/>
    </location>
</feature>
<dbReference type="InterPro" id="IPR032675">
    <property type="entry name" value="LRR_dom_sf"/>
</dbReference>